<feature type="compositionally biased region" description="Basic and acidic residues" evidence="1">
    <location>
        <begin position="28"/>
        <end position="66"/>
    </location>
</feature>
<proteinExistence type="predicted"/>
<evidence type="ECO:0000256" key="2">
    <source>
        <dbReference type="SAM" id="SignalP"/>
    </source>
</evidence>
<comment type="caution">
    <text evidence="3">The sequence shown here is derived from an EMBL/GenBank/DDBJ whole genome shotgun (WGS) entry which is preliminary data.</text>
</comment>
<keyword evidence="4" id="KW-1185">Reference proteome</keyword>
<sequence length="80" mass="8577">MKRNIVMAMMLVASLMVSAAPAFAAAKAEAKPERTVKAEAKPERTVKAEAKPERTVKAEAKPERTMSSDGPTMPELPVVP</sequence>
<evidence type="ECO:0000313" key="4">
    <source>
        <dbReference type="Proteomes" id="UP000249260"/>
    </source>
</evidence>
<evidence type="ECO:0000256" key="1">
    <source>
        <dbReference type="SAM" id="MobiDB-lite"/>
    </source>
</evidence>
<reference evidence="3 4" key="1">
    <citation type="submission" date="2018-06" db="EMBL/GenBank/DDBJ databases">
        <title>Paenibacillus montanisoli sp. nov., isolated from mountain area soil.</title>
        <authorList>
            <person name="Wu M."/>
        </authorList>
    </citation>
    <scope>NUCLEOTIDE SEQUENCE [LARGE SCALE GENOMIC DNA]</scope>
    <source>
        <strain evidence="3 4">RA17</strain>
    </source>
</reference>
<dbReference type="AlphaFoldDB" id="A0A328TS67"/>
<feature type="signal peptide" evidence="2">
    <location>
        <begin position="1"/>
        <end position="24"/>
    </location>
</feature>
<organism evidence="3 4">
    <name type="scientific">Paenibacillus montanisoli</name>
    <dbReference type="NCBI Taxonomy" id="2081970"/>
    <lineage>
        <taxon>Bacteria</taxon>
        <taxon>Bacillati</taxon>
        <taxon>Bacillota</taxon>
        <taxon>Bacilli</taxon>
        <taxon>Bacillales</taxon>
        <taxon>Paenibacillaceae</taxon>
        <taxon>Paenibacillus</taxon>
    </lineage>
</organism>
<protein>
    <submittedName>
        <fullName evidence="3">Uncharacterized protein</fullName>
    </submittedName>
</protein>
<dbReference type="RefSeq" id="WP_112885579.1">
    <property type="nucleotide sequence ID" value="NZ_QLUW01000007.1"/>
</dbReference>
<evidence type="ECO:0000313" key="3">
    <source>
        <dbReference type="EMBL" id="RAP73437.1"/>
    </source>
</evidence>
<dbReference type="EMBL" id="QLUW01000007">
    <property type="protein sequence ID" value="RAP73437.1"/>
    <property type="molecule type" value="Genomic_DNA"/>
</dbReference>
<feature type="region of interest" description="Disordered" evidence="1">
    <location>
        <begin position="27"/>
        <end position="80"/>
    </location>
</feature>
<feature type="chain" id="PRO_5016465023" evidence="2">
    <location>
        <begin position="25"/>
        <end position="80"/>
    </location>
</feature>
<dbReference type="Proteomes" id="UP000249260">
    <property type="component" value="Unassembled WGS sequence"/>
</dbReference>
<name>A0A328TS67_9BACL</name>
<accession>A0A328TS67</accession>
<keyword evidence="2" id="KW-0732">Signal</keyword>
<gene>
    <name evidence="3" type="ORF">DL346_27440</name>
</gene>